<proteinExistence type="inferred from homology"/>
<dbReference type="NCBIfam" id="NF002001">
    <property type="entry name" value="PRK00802.1-1"/>
    <property type="match status" value="1"/>
</dbReference>
<dbReference type="InterPro" id="IPR011034">
    <property type="entry name" value="Formyl_transferase-like_C_sf"/>
</dbReference>
<dbReference type="InterPro" id="IPR003180">
    <property type="entry name" value="MPG"/>
</dbReference>
<protein>
    <recommendedName>
        <fullName evidence="5">Putative 3-methyladenine DNA glycosylase</fullName>
        <ecNumber evidence="5">3.2.2.-</ecNumber>
    </recommendedName>
</protein>
<dbReference type="GO" id="GO:0003677">
    <property type="term" value="F:DNA binding"/>
    <property type="evidence" value="ECO:0007669"/>
    <property type="project" value="InterPro"/>
</dbReference>
<evidence type="ECO:0000313" key="7">
    <source>
        <dbReference type="Proteomes" id="UP000308489"/>
    </source>
</evidence>
<dbReference type="SUPFAM" id="SSF50486">
    <property type="entry name" value="FMT C-terminal domain-like"/>
    <property type="match status" value="1"/>
</dbReference>
<dbReference type="OrthoDB" id="9794313at2"/>
<dbReference type="Pfam" id="PF02245">
    <property type="entry name" value="Pur_DNA_glyco"/>
    <property type="match status" value="1"/>
</dbReference>
<dbReference type="PANTHER" id="PTHR10429">
    <property type="entry name" value="DNA-3-METHYLADENINE GLYCOSYLASE"/>
    <property type="match status" value="1"/>
</dbReference>
<organism evidence="6 7">
    <name type="scientific">Hathewaya histolytica</name>
    <name type="common">Clostridium histolyticum</name>
    <dbReference type="NCBI Taxonomy" id="1498"/>
    <lineage>
        <taxon>Bacteria</taxon>
        <taxon>Bacillati</taxon>
        <taxon>Bacillota</taxon>
        <taxon>Clostridia</taxon>
        <taxon>Eubacteriales</taxon>
        <taxon>Clostridiaceae</taxon>
        <taxon>Hathewaya</taxon>
    </lineage>
</organism>
<accession>A0A4U9R980</accession>
<dbReference type="PANTHER" id="PTHR10429:SF0">
    <property type="entry name" value="DNA-3-METHYLADENINE GLYCOSYLASE"/>
    <property type="match status" value="1"/>
</dbReference>
<dbReference type="Proteomes" id="UP000308489">
    <property type="component" value="Chromosome 1"/>
</dbReference>
<dbReference type="GO" id="GO:0003905">
    <property type="term" value="F:alkylbase DNA N-glycosylase activity"/>
    <property type="evidence" value="ECO:0007669"/>
    <property type="project" value="InterPro"/>
</dbReference>
<evidence type="ECO:0000256" key="1">
    <source>
        <dbReference type="ARBA" id="ARBA00009232"/>
    </source>
</evidence>
<dbReference type="AlphaFoldDB" id="A0A4U9R980"/>
<evidence type="ECO:0000256" key="4">
    <source>
        <dbReference type="ARBA" id="ARBA00023204"/>
    </source>
</evidence>
<dbReference type="RefSeq" id="WP_138209679.1">
    <property type="nucleotide sequence ID" value="NZ_CBCRUQ010000004.1"/>
</dbReference>
<keyword evidence="2 5" id="KW-0227">DNA damage</keyword>
<dbReference type="KEGG" id="hhw:NCTC503_00972"/>
<dbReference type="HAMAP" id="MF_00527">
    <property type="entry name" value="3MGH"/>
    <property type="match status" value="1"/>
</dbReference>
<dbReference type="CDD" id="cd00540">
    <property type="entry name" value="AAG"/>
    <property type="match status" value="1"/>
</dbReference>
<dbReference type="EMBL" id="LR590481">
    <property type="protein sequence ID" value="VTQ86713.1"/>
    <property type="molecule type" value="Genomic_DNA"/>
</dbReference>
<dbReference type="GO" id="GO:0006284">
    <property type="term" value="P:base-excision repair"/>
    <property type="evidence" value="ECO:0007669"/>
    <property type="project" value="InterPro"/>
</dbReference>
<dbReference type="NCBIfam" id="NF002003">
    <property type="entry name" value="PRK00802.1-3"/>
    <property type="match status" value="1"/>
</dbReference>
<evidence type="ECO:0000313" key="6">
    <source>
        <dbReference type="EMBL" id="VTQ86713.1"/>
    </source>
</evidence>
<evidence type="ECO:0000256" key="3">
    <source>
        <dbReference type="ARBA" id="ARBA00022801"/>
    </source>
</evidence>
<dbReference type="Gene3D" id="3.10.300.10">
    <property type="entry name" value="Methylpurine-DNA glycosylase (MPG)"/>
    <property type="match status" value="1"/>
</dbReference>
<evidence type="ECO:0000256" key="5">
    <source>
        <dbReference type="HAMAP-Rule" id="MF_00527"/>
    </source>
</evidence>
<reference evidence="6 7" key="1">
    <citation type="submission" date="2019-05" db="EMBL/GenBank/DDBJ databases">
        <authorList>
            <consortium name="Pathogen Informatics"/>
        </authorList>
    </citation>
    <scope>NUCLEOTIDE SEQUENCE [LARGE SCALE GENOMIC DNA]</scope>
    <source>
        <strain evidence="6 7">NCTC503</strain>
    </source>
</reference>
<dbReference type="EC" id="3.2.2.-" evidence="5"/>
<name>A0A4U9R980_HATHI</name>
<evidence type="ECO:0000256" key="2">
    <source>
        <dbReference type="ARBA" id="ARBA00022763"/>
    </source>
</evidence>
<gene>
    <name evidence="6" type="ORF">NCTC503_00972</name>
</gene>
<dbReference type="NCBIfam" id="TIGR00567">
    <property type="entry name" value="3mg"/>
    <property type="match status" value="1"/>
</dbReference>
<dbReference type="InterPro" id="IPR036995">
    <property type="entry name" value="MPG_sf"/>
</dbReference>
<keyword evidence="3 5" id="KW-0378">Hydrolase</keyword>
<keyword evidence="4 5" id="KW-0234">DNA repair</keyword>
<dbReference type="FunFam" id="3.10.300.10:FF:000001">
    <property type="entry name" value="Putative 3-methyladenine DNA glycosylase"/>
    <property type="match status" value="1"/>
</dbReference>
<keyword evidence="7" id="KW-1185">Reference proteome</keyword>
<sequence length="203" mass="23175">MDKLNLDFYRRDSIEVSRDLLGKYLVHSTEEGDIIGKIVEVEAYKGTLDKAAHSYGGKPTKRTEVMFEAGGISYVYLIYGMYNCLNVVASTKGIPEAVLIRAVEPIENIELMCRNRYNKSLKECKRREVINLTSGPGKLCKALGIDRSHNGLDLTSNKLYILEGKQEDFEIIETTRIGIDYAEEAKDFPWRFYIKDNPYISKK</sequence>
<comment type="similarity">
    <text evidence="1 5">Belongs to the DNA glycosylase MPG family.</text>
</comment>
<keyword evidence="6" id="KW-0326">Glycosidase</keyword>